<name>A0ABZ0SBE7_9GAMM</name>
<dbReference type="NCBIfam" id="TIGR03793">
    <property type="entry name" value="leader_NHLP"/>
    <property type="match status" value="1"/>
</dbReference>
<reference evidence="1 2" key="1">
    <citation type="journal article" date="2023" name="Microorganisms">
        <title>Thiorhodovibrio frisius and Trv. litoralis spp. nov., Two Novel Members from a Clade of Fastidious Purple Sulfur Bacteria That Exhibit Unique Red-Shifted Light-Harvesting Capabilities.</title>
        <authorList>
            <person name="Methner A."/>
            <person name="Kuzyk S.B."/>
            <person name="Petersen J."/>
            <person name="Bauer S."/>
            <person name="Brinkmann H."/>
            <person name="Sichau K."/>
            <person name="Wanner G."/>
            <person name="Wolf J."/>
            <person name="Neumann-Schaal M."/>
            <person name="Henke P."/>
            <person name="Tank M."/>
            <person name="Sproer C."/>
            <person name="Bunk B."/>
            <person name="Overmann J."/>
        </authorList>
    </citation>
    <scope>NUCLEOTIDE SEQUENCE [LARGE SCALE GENOMIC DNA]</scope>
    <source>
        <strain evidence="1 2">DSM 6702</strain>
    </source>
</reference>
<sequence length="69" mass="7480">MADLAETLKDEGMEVPEGIRVQVVENTAQVFNLVIPARPTELSDKELEVVGGGFFHGRLANGFYCGISI</sequence>
<evidence type="ECO:0000313" key="1">
    <source>
        <dbReference type="EMBL" id="WPL17844.1"/>
    </source>
</evidence>
<dbReference type="InterPro" id="IPR022513">
    <property type="entry name" value="TOMM_pelo"/>
</dbReference>
<dbReference type="InterPro" id="IPR036648">
    <property type="entry name" value="CN_Hdrase_a/SCN_Hdrase_g_sf"/>
</dbReference>
<protein>
    <submittedName>
        <fullName evidence="1">NHLP leader peptide domain protein</fullName>
    </submittedName>
</protein>
<accession>A0ABZ0SBE7</accession>
<dbReference type="Gene3D" id="3.90.330.10">
    <property type="entry name" value="Nitrile hydratase alpha /Thiocyanate hydrolase gamma"/>
    <property type="match status" value="1"/>
</dbReference>
<keyword evidence="2" id="KW-1185">Reference proteome</keyword>
<organism evidence="1 2">
    <name type="scientific">Thiorhodovibrio winogradskyi</name>
    <dbReference type="NCBI Taxonomy" id="77007"/>
    <lineage>
        <taxon>Bacteria</taxon>
        <taxon>Pseudomonadati</taxon>
        <taxon>Pseudomonadota</taxon>
        <taxon>Gammaproteobacteria</taxon>
        <taxon>Chromatiales</taxon>
        <taxon>Chromatiaceae</taxon>
        <taxon>Thiorhodovibrio</taxon>
    </lineage>
</organism>
<dbReference type="EMBL" id="CP121472">
    <property type="protein sequence ID" value="WPL17844.1"/>
    <property type="molecule type" value="Genomic_DNA"/>
</dbReference>
<evidence type="ECO:0000313" key="2">
    <source>
        <dbReference type="Proteomes" id="UP001432180"/>
    </source>
</evidence>
<proteinExistence type="predicted"/>
<dbReference type="RefSeq" id="WP_328983646.1">
    <property type="nucleotide sequence ID" value="NZ_CP121472.1"/>
</dbReference>
<gene>
    <name evidence="1" type="ORF">Thiowin_02886</name>
</gene>
<dbReference type="SUPFAM" id="SSF56209">
    <property type="entry name" value="Nitrile hydratase alpha chain"/>
    <property type="match status" value="1"/>
</dbReference>
<dbReference type="Proteomes" id="UP001432180">
    <property type="component" value="Chromosome"/>
</dbReference>